<keyword evidence="4" id="KW-1185">Reference proteome</keyword>
<dbReference type="GO" id="GO:0005774">
    <property type="term" value="C:vacuolar membrane"/>
    <property type="evidence" value="ECO:0007669"/>
    <property type="project" value="TreeGrafter"/>
</dbReference>
<dbReference type="Proteomes" id="UP000479000">
    <property type="component" value="Unassembled WGS sequence"/>
</dbReference>
<dbReference type="PANTHER" id="PTHR46170">
    <property type="entry name" value="GATOR COMPLEX PROTEIN WDR59"/>
    <property type="match status" value="1"/>
</dbReference>
<dbReference type="EMBL" id="CADCXU010013491">
    <property type="protein sequence ID" value="CAB0003424.1"/>
    <property type="molecule type" value="Genomic_DNA"/>
</dbReference>
<dbReference type="GO" id="GO:0035591">
    <property type="term" value="F:signaling adaptor activity"/>
    <property type="evidence" value="ECO:0007669"/>
    <property type="project" value="TreeGrafter"/>
</dbReference>
<dbReference type="OrthoDB" id="311712at2759"/>
<protein>
    <submittedName>
        <fullName evidence="3">Uncharacterized protein</fullName>
    </submittedName>
</protein>
<evidence type="ECO:0000256" key="2">
    <source>
        <dbReference type="SAM" id="MobiDB-lite"/>
    </source>
</evidence>
<keyword evidence="1" id="KW-0175">Coiled coil</keyword>
<name>A0A6H5GK74_9HEMI</name>
<feature type="coiled-coil region" evidence="1">
    <location>
        <begin position="487"/>
        <end position="535"/>
    </location>
</feature>
<sequence length="1441" mass="163501">MTESMRLDYGAEFSGPESPCASDVLRSRFSGGTTPRSSMGSRTPTSSGARKWNVLKQQYHTTLSQKNTLQEELNAALEMISSLENAHRELKEINDSLLKKQRKRASTKEPQEVPAEPQQADHKSCKNCERLSSDLAVLTENNAADQAELATLRKTLSEMANRHLEEYIDEMKESSNNTLDMSPMNLASEVIDLQLHELRTELDYKMLDDAQSHAEELSKVISEKDQELSISMATATDLATRNRMLAESEAKTVLNAERLESMLEKQAVELDSLSSELKCQEEKIVEKQHSLDNLAEKLRNTEEQLQSRLLDLANLHDENTVLSSKLQQMEGIKVSDMQKIHALETELEAKSLELADLQQQFNSAEEQAKSTLITLAGINATVSKQKDEVALLQRTITDLSEAKVTLESQLCESEKTIKEQSMVVEAKNSLLSELDQDLDKQRLQVDELSRKVSENDLELSIYQARCEELLAQNENLVKIEDDLRSTIVTLTSQVQDCTAELANLSREYEVQVKENDRLKEEVANCQQTIDKSSAKMLDMEFQVQTKSRDVSHLNAKVLELSGDLSQMKALKLTNIQKINNLELELEAKATRIQSLEKRIEEIEGEKSALLAGRMTNLGVEPSEDPQCLKDQVTHLESEAEELKEQLRTKETALAALTTELEVQNSKMSKLQNDYEVVKLEHELRSQLLNEALFQNKEEIASLNKRLHDISLEMDVKDETVMAMDRIVKEHKASLRAAENSLIEKEATISALNANLESAIQERDSIIEQNKIELSNLNKSKELLEGRIVKLEEERAQMVQAYESVKTSILELKKGAESEKSLKEEVESLRQKLDARNDEVQEYQGKLILANEKLSAEIAETGVLKSEKNRLETTLAASLEKIRRLTDRLEKNDSTAERLTEEKLDLEKKLALKTADIGRYQAELEILRQAMSSQESVNAQLQKEIDTTAAAKDAEISRLEAVKNVFAENAMKMKSELESMSAKFHDRYEDKLARLKSKIKFQPRPGQFRCRLQFQRLPELSQVVDIVQSKCPVAQRNRCLADLKSGICNVGPSGVDRVSILKQRNSMCPPHLKSSYPVETQFLRPETVREDDIKRRLALGYCRGRTGLGRLVHQLERRQWASNFENSTQEYLVTNEFIEFLRGSLGSLVVHPERPWLQPWPRAHLRHCKSPQKAEPQPSSSGMGLMHCNYTENIFTTRWSSEYIVAEHRDLQPFGNGLLMVVVPPMKRGENSLLLWNLGNQTAPVHTFVGHSDIVLEFEWRKQRGYPQSVAPVFQIAPTSTVDPALKAKLLKALRSDDSEQAQQLGQLHGGLLQHPSLYSFRDAYIPFPRTSGAKFGNVGMLVCFGRSSISSSLRPDRMTPRSLSALNSYSESTLTVPTYYFNDRDPNFEVLRTIFGLIVRRFCLRLLSVRTWGSFSAHFYLVLNQFGLPYRLWLPMLVRRV</sequence>
<evidence type="ECO:0000256" key="1">
    <source>
        <dbReference type="SAM" id="Coils"/>
    </source>
</evidence>
<gene>
    <name evidence="3" type="ORF">NTEN_LOCUS8955</name>
</gene>
<organism evidence="3 4">
    <name type="scientific">Nesidiocoris tenuis</name>
    <dbReference type="NCBI Taxonomy" id="355587"/>
    <lineage>
        <taxon>Eukaryota</taxon>
        <taxon>Metazoa</taxon>
        <taxon>Ecdysozoa</taxon>
        <taxon>Arthropoda</taxon>
        <taxon>Hexapoda</taxon>
        <taxon>Insecta</taxon>
        <taxon>Pterygota</taxon>
        <taxon>Neoptera</taxon>
        <taxon>Paraneoptera</taxon>
        <taxon>Hemiptera</taxon>
        <taxon>Heteroptera</taxon>
        <taxon>Panheteroptera</taxon>
        <taxon>Cimicomorpha</taxon>
        <taxon>Miridae</taxon>
        <taxon>Dicyphina</taxon>
        <taxon>Nesidiocoris</taxon>
    </lineage>
</organism>
<dbReference type="GO" id="GO:0035859">
    <property type="term" value="C:Seh1-associated complex"/>
    <property type="evidence" value="ECO:0007669"/>
    <property type="project" value="TreeGrafter"/>
</dbReference>
<feature type="coiled-coil region" evidence="1">
    <location>
        <begin position="727"/>
        <end position="943"/>
    </location>
</feature>
<feature type="coiled-coil region" evidence="1">
    <location>
        <begin position="256"/>
        <end position="402"/>
    </location>
</feature>
<evidence type="ECO:0000313" key="4">
    <source>
        <dbReference type="Proteomes" id="UP000479000"/>
    </source>
</evidence>
<accession>A0A6H5GK74</accession>
<dbReference type="PANTHER" id="PTHR46170:SF1">
    <property type="entry name" value="GATOR COMPLEX PROTEIN WDR59"/>
    <property type="match status" value="1"/>
</dbReference>
<reference evidence="3 4" key="1">
    <citation type="submission" date="2020-02" db="EMBL/GenBank/DDBJ databases">
        <authorList>
            <person name="Ferguson B K."/>
        </authorList>
    </citation>
    <scope>NUCLEOTIDE SEQUENCE [LARGE SCALE GENOMIC DNA]</scope>
</reference>
<dbReference type="GO" id="GO:0034198">
    <property type="term" value="P:cellular response to amino acid starvation"/>
    <property type="evidence" value="ECO:0007669"/>
    <property type="project" value="TreeGrafter"/>
</dbReference>
<evidence type="ECO:0000313" key="3">
    <source>
        <dbReference type="EMBL" id="CAB0003424.1"/>
    </source>
</evidence>
<dbReference type="GO" id="GO:1904263">
    <property type="term" value="P:positive regulation of TORC1 signaling"/>
    <property type="evidence" value="ECO:0007669"/>
    <property type="project" value="TreeGrafter"/>
</dbReference>
<feature type="compositionally biased region" description="Polar residues" evidence="2">
    <location>
        <begin position="30"/>
        <end position="48"/>
    </location>
</feature>
<feature type="region of interest" description="Disordered" evidence="2">
    <location>
        <begin position="1"/>
        <end position="51"/>
    </location>
</feature>
<feature type="region of interest" description="Disordered" evidence="2">
    <location>
        <begin position="100"/>
        <end position="124"/>
    </location>
</feature>
<dbReference type="InterPro" id="IPR049567">
    <property type="entry name" value="WDR59-like"/>
</dbReference>
<proteinExistence type="predicted"/>
<feature type="coiled-coil region" evidence="1">
    <location>
        <begin position="578"/>
        <end position="680"/>
    </location>
</feature>